<proteinExistence type="predicted"/>
<dbReference type="Pfam" id="PF12680">
    <property type="entry name" value="SnoaL_2"/>
    <property type="match status" value="1"/>
</dbReference>
<dbReference type="InterPro" id="IPR032710">
    <property type="entry name" value="NTF2-like_dom_sf"/>
</dbReference>
<keyword evidence="3" id="KW-1185">Reference proteome</keyword>
<reference evidence="2 3" key="1">
    <citation type="submission" date="2020-02" db="EMBL/GenBank/DDBJ databases">
        <title>Whole Genome Shotgun Sequence of Streptomyces sp. strain CWH03.</title>
        <authorList>
            <person name="Dohra H."/>
            <person name="Kodani S."/>
            <person name="Yamamura H."/>
        </authorList>
    </citation>
    <scope>NUCLEOTIDE SEQUENCE [LARGE SCALE GENOMIC DNA]</scope>
    <source>
        <strain evidence="2 3">CWH03</strain>
    </source>
</reference>
<name>A0A6A0B066_9ACTN</name>
<dbReference type="Gene3D" id="3.10.450.50">
    <property type="match status" value="1"/>
</dbReference>
<dbReference type="EMBL" id="BLLG01000009">
    <property type="protein sequence ID" value="GFH37277.1"/>
    <property type="molecule type" value="Genomic_DNA"/>
</dbReference>
<dbReference type="Proteomes" id="UP000484988">
    <property type="component" value="Unassembled WGS sequence"/>
</dbReference>
<organism evidence="2 3">
    <name type="scientific">Streptomyces pacificus</name>
    <dbReference type="NCBI Taxonomy" id="2705029"/>
    <lineage>
        <taxon>Bacteria</taxon>
        <taxon>Bacillati</taxon>
        <taxon>Actinomycetota</taxon>
        <taxon>Actinomycetes</taxon>
        <taxon>Kitasatosporales</taxon>
        <taxon>Streptomycetaceae</taxon>
        <taxon>Streptomyces</taxon>
    </lineage>
</organism>
<sequence length="126" mass="14011">MGTAAPEAFTHYLAAWNEQDLDRIRGHLDLAASEDVLFVDPANTTVGLDQLENMIRDARAKMPGATYDRVSGVDGHNRRYRYRWEVRIDGRVTVDGMDVTTVDTSGRIERIDGFFGDIPAADPAGR</sequence>
<evidence type="ECO:0000259" key="1">
    <source>
        <dbReference type="Pfam" id="PF12680"/>
    </source>
</evidence>
<dbReference type="InterPro" id="IPR037401">
    <property type="entry name" value="SnoaL-like"/>
</dbReference>
<comment type="caution">
    <text evidence="2">The sequence shown here is derived from an EMBL/GenBank/DDBJ whole genome shotgun (WGS) entry which is preliminary data.</text>
</comment>
<evidence type="ECO:0000313" key="2">
    <source>
        <dbReference type="EMBL" id="GFH37277.1"/>
    </source>
</evidence>
<dbReference type="RefSeq" id="WP_173265054.1">
    <property type="nucleotide sequence ID" value="NZ_BLLG01000009.1"/>
</dbReference>
<dbReference type="AlphaFoldDB" id="A0A6A0B066"/>
<protein>
    <submittedName>
        <fullName evidence="2">Nuclear transport factor 2 family protein</fullName>
    </submittedName>
</protein>
<accession>A0A6A0B066</accession>
<evidence type="ECO:0000313" key="3">
    <source>
        <dbReference type="Proteomes" id="UP000484988"/>
    </source>
</evidence>
<feature type="domain" description="SnoaL-like" evidence="1">
    <location>
        <begin position="10"/>
        <end position="110"/>
    </location>
</feature>
<dbReference type="SUPFAM" id="SSF54427">
    <property type="entry name" value="NTF2-like"/>
    <property type="match status" value="1"/>
</dbReference>
<gene>
    <name evidence="2" type="ORF">SCWH03_35140</name>
</gene>